<feature type="domain" description="ATP-grasp" evidence="2">
    <location>
        <begin position="113"/>
        <end position="346"/>
    </location>
</feature>
<dbReference type="Proteomes" id="UP001601059">
    <property type="component" value="Unassembled WGS sequence"/>
</dbReference>
<dbReference type="SUPFAM" id="SSF56059">
    <property type="entry name" value="Glutathione synthetase ATP-binding domain-like"/>
    <property type="match status" value="1"/>
</dbReference>
<gene>
    <name evidence="3" type="ORF">ACFYKX_06240</name>
</gene>
<keyword evidence="1" id="KW-0547">Nucleotide-binding</keyword>
<evidence type="ECO:0000256" key="1">
    <source>
        <dbReference type="PROSITE-ProRule" id="PRU00409"/>
    </source>
</evidence>
<sequence length="367" mass="42120">MLTLGFITLNLSSELTYFTEIAKRAKKFNIKCYRFIPSQMNPLTEKIVGEHFSDDDRWVRSEFEIPEILYDRCFYGDDSHSKQCMAIVNWFKSRADIKFLGHGLPNKLDLYEVLVHSKLSPYLPQTHKVHSPEQVIKTLQTTNPIIIKPVTGSQGYGVYFIEKLKNEFKVRTDKKGKQVSRTFQDAPKLLAWLDTLLAKRTFLIQPYLPLTNEKDQPFDIRSLLQKNKDGRWTVVGKGVRMGEKGGILSNLSVGATVENYEEWIGATTLYSKNYVNEEIDFILTNLPTILENEFLPLFELGVDIGLAKNGSLWILDVNSKPGRKVLLTDQPHLRDSLYEAPLIYAKSLSQADIKERRSNNHEKTLSD</sequence>
<dbReference type="RefSeq" id="WP_389359171.1">
    <property type="nucleotide sequence ID" value="NZ_JBIACK010000002.1"/>
</dbReference>
<name>A0ABW6K7N9_9BACI</name>
<evidence type="ECO:0000313" key="4">
    <source>
        <dbReference type="Proteomes" id="UP001601059"/>
    </source>
</evidence>
<protein>
    <submittedName>
        <fullName evidence="3">YheC/YheD family protein</fullName>
    </submittedName>
</protein>
<dbReference type="InterPro" id="IPR011761">
    <property type="entry name" value="ATP-grasp"/>
</dbReference>
<dbReference type="InterPro" id="IPR026838">
    <property type="entry name" value="YheC/D"/>
</dbReference>
<keyword evidence="1" id="KW-0067">ATP-binding</keyword>
<comment type="caution">
    <text evidence="3">The sequence shown here is derived from an EMBL/GenBank/DDBJ whole genome shotgun (WGS) entry which is preliminary data.</text>
</comment>
<organism evidence="3 4">
    <name type="scientific">Cytobacillus spartinae</name>
    <dbReference type="NCBI Taxonomy" id="3299023"/>
    <lineage>
        <taxon>Bacteria</taxon>
        <taxon>Bacillati</taxon>
        <taxon>Bacillota</taxon>
        <taxon>Bacilli</taxon>
        <taxon>Bacillales</taxon>
        <taxon>Bacillaceae</taxon>
        <taxon>Cytobacillus</taxon>
    </lineage>
</organism>
<reference evidence="3 4" key="1">
    <citation type="submission" date="2024-08" db="EMBL/GenBank/DDBJ databases">
        <title>Two novel Cytobacillus novel species.</title>
        <authorList>
            <person name="Liu G."/>
        </authorList>
    </citation>
    <scope>NUCLEOTIDE SEQUENCE [LARGE SCALE GENOMIC DNA]</scope>
    <source>
        <strain evidence="3 4">FJAT-54145</strain>
    </source>
</reference>
<proteinExistence type="predicted"/>
<dbReference type="EMBL" id="JBIACK010000002">
    <property type="protein sequence ID" value="MFE8700201.1"/>
    <property type="molecule type" value="Genomic_DNA"/>
</dbReference>
<evidence type="ECO:0000313" key="3">
    <source>
        <dbReference type="EMBL" id="MFE8700201.1"/>
    </source>
</evidence>
<evidence type="ECO:0000259" key="2">
    <source>
        <dbReference type="PROSITE" id="PS50975"/>
    </source>
</evidence>
<dbReference type="Gene3D" id="3.30.1490.20">
    <property type="entry name" value="ATP-grasp fold, A domain"/>
    <property type="match status" value="1"/>
</dbReference>
<dbReference type="Pfam" id="PF14398">
    <property type="entry name" value="ATPgrasp_YheCD"/>
    <property type="match status" value="1"/>
</dbReference>
<dbReference type="PROSITE" id="PS50975">
    <property type="entry name" value="ATP_GRASP"/>
    <property type="match status" value="1"/>
</dbReference>
<keyword evidence="4" id="KW-1185">Reference proteome</keyword>
<accession>A0ABW6K7N9</accession>
<dbReference type="InterPro" id="IPR013815">
    <property type="entry name" value="ATP_grasp_subdomain_1"/>
</dbReference>